<dbReference type="Gene3D" id="2.60.40.1120">
    <property type="entry name" value="Carboxypeptidase-like, regulatory domain"/>
    <property type="match status" value="1"/>
</dbReference>
<accession>A0A286AD98</accession>
<sequence>MTCKTITILKSFVCIMLFFNAQLFAQDQKLNYLQGKVVEKSTGQAIPYASVRINNSSQNTISNIEGVFVLSNNSKTTDSIAVSAVGFSTVKTALSDLNSKPQIVIVLEENITLLNTVTVTPLKAEEILKNAIRNSSKNYSAPSTLKGYYKEFVKRDSLLTKYADGIVSYLIKRQKNGTPEVSLAVSQSRVKEIEIPEEEDKINQLNTPIKIKGIGEFSDPAKTSLLDSANFKYYKYQLLEIEEKEKQIYVINFSPIIGSKKSLYTGKIYIDKESSLILGLDYTVAPSSRSFLTDINILGIHIGVISRMLSLRYKLENDHYHLSYVGQQFGMRIRSKRINQQTIFKSEFWVSNVITDNASLSKEELYTKNFLYKRGNQYQTEFWKDYAFMENTDEEVDFLAGNKK</sequence>
<proteinExistence type="predicted"/>
<dbReference type="OrthoDB" id="766873at2"/>
<evidence type="ECO:0000313" key="2">
    <source>
        <dbReference type="EMBL" id="SOD19873.1"/>
    </source>
</evidence>
<dbReference type="InterPro" id="IPR008969">
    <property type="entry name" value="CarboxyPept-like_regulatory"/>
</dbReference>
<evidence type="ECO:0000313" key="3">
    <source>
        <dbReference type="Proteomes" id="UP000219281"/>
    </source>
</evidence>
<organism evidence="2 3">
    <name type="scientific">Pedobacter xixiisoli</name>
    <dbReference type="NCBI Taxonomy" id="1476464"/>
    <lineage>
        <taxon>Bacteria</taxon>
        <taxon>Pseudomonadati</taxon>
        <taxon>Bacteroidota</taxon>
        <taxon>Sphingobacteriia</taxon>
        <taxon>Sphingobacteriales</taxon>
        <taxon>Sphingobacteriaceae</taxon>
        <taxon>Pedobacter</taxon>
    </lineage>
</organism>
<gene>
    <name evidence="2" type="ORF">SAMN06297358_3580</name>
</gene>
<dbReference type="EMBL" id="OCMT01000004">
    <property type="protein sequence ID" value="SOD19873.1"/>
    <property type="molecule type" value="Genomic_DNA"/>
</dbReference>
<reference evidence="3" key="1">
    <citation type="submission" date="2017-09" db="EMBL/GenBank/DDBJ databases">
        <authorList>
            <person name="Varghese N."/>
            <person name="Submissions S."/>
        </authorList>
    </citation>
    <scope>NUCLEOTIDE SEQUENCE [LARGE SCALE GENOMIC DNA]</scope>
    <source>
        <strain evidence="3">CGMCC 1.12803</strain>
    </source>
</reference>
<evidence type="ECO:0000256" key="1">
    <source>
        <dbReference type="SAM" id="SignalP"/>
    </source>
</evidence>
<dbReference type="Proteomes" id="UP000219281">
    <property type="component" value="Unassembled WGS sequence"/>
</dbReference>
<protein>
    <submittedName>
        <fullName evidence="2">CarboxypepD_reg-like domain-containing protein</fullName>
    </submittedName>
</protein>
<dbReference type="AlphaFoldDB" id="A0A286AD98"/>
<keyword evidence="3" id="KW-1185">Reference proteome</keyword>
<dbReference type="Pfam" id="PF13715">
    <property type="entry name" value="CarbopepD_reg_2"/>
    <property type="match status" value="1"/>
</dbReference>
<dbReference type="SUPFAM" id="SSF49464">
    <property type="entry name" value="Carboxypeptidase regulatory domain-like"/>
    <property type="match status" value="1"/>
</dbReference>
<feature type="chain" id="PRO_5012402800" evidence="1">
    <location>
        <begin position="26"/>
        <end position="404"/>
    </location>
</feature>
<name>A0A286AD98_9SPHI</name>
<keyword evidence="1" id="KW-0732">Signal</keyword>
<feature type="signal peptide" evidence="1">
    <location>
        <begin position="1"/>
        <end position="25"/>
    </location>
</feature>